<name>A0A0F0CSW3_9BACT</name>
<gene>
    <name evidence="2" type="ORF">OMAG_001011</name>
</gene>
<dbReference type="EMBL" id="JYNY01000221">
    <property type="protein sequence ID" value="KJJ85119.1"/>
    <property type="molecule type" value="Genomic_DNA"/>
</dbReference>
<evidence type="ECO:0000313" key="2">
    <source>
        <dbReference type="EMBL" id="KJJ85119.1"/>
    </source>
</evidence>
<dbReference type="Proteomes" id="UP000033428">
    <property type="component" value="Unassembled WGS sequence"/>
</dbReference>
<proteinExistence type="predicted"/>
<dbReference type="Gene3D" id="1.10.10.10">
    <property type="entry name" value="Winged helix-like DNA-binding domain superfamily/Winged helix DNA-binding domain"/>
    <property type="match status" value="1"/>
</dbReference>
<keyword evidence="3" id="KW-1185">Reference proteome</keyword>
<dbReference type="InterPro" id="IPR036388">
    <property type="entry name" value="WH-like_DNA-bd_sf"/>
</dbReference>
<dbReference type="AlphaFoldDB" id="A0A0F0CSW3"/>
<sequence length="53" mass="6203">MGRNEKGYFKDFQDIFTELKSMDISNLLRELKNEGKIVYKGSRNAGYWQLAKA</sequence>
<reference evidence="2 3" key="1">
    <citation type="submission" date="2015-02" db="EMBL/GenBank/DDBJ databases">
        <title>Single-cell genomics of uncultivated deep-branching MTB reveals a conserved set of magnetosome genes.</title>
        <authorList>
            <person name="Kolinko S."/>
            <person name="Richter M."/>
            <person name="Glockner F.O."/>
            <person name="Brachmann A."/>
            <person name="Schuler D."/>
        </authorList>
    </citation>
    <scope>NUCLEOTIDE SEQUENCE [LARGE SCALE GENOMIC DNA]</scope>
    <source>
        <strain evidence="2">SKK-01</strain>
    </source>
</reference>
<dbReference type="InterPro" id="IPR014793">
    <property type="entry name" value="DsrD"/>
</dbReference>
<organism evidence="2 3">
    <name type="scientific">Candidatus Omnitrophus magneticus</name>
    <dbReference type="NCBI Taxonomy" id="1609969"/>
    <lineage>
        <taxon>Bacteria</taxon>
        <taxon>Pseudomonadati</taxon>
        <taxon>Candidatus Omnitrophota</taxon>
        <taxon>Candidatus Omnitrophus</taxon>
    </lineage>
</organism>
<evidence type="ECO:0000313" key="3">
    <source>
        <dbReference type="Proteomes" id="UP000033428"/>
    </source>
</evidence>
<comment type="caution">
    <text evidence="2">The sequence shown here is derived from an EMBL/GenBank/DDBJ whole genome shotgun (WGS) entry which is preliminary data.</text>
</comment>
<evidence type="ECO:0000259" key="1">
    <source>
        <dbReference type="Pfam" id="PF08679"/>
    </source>
</evidence>
<feature type="domain" description="Dissimilatory sulphite reductase D" evidence="1">
    <location>
        <begin position="6"/>
        <end position="39"/>
    </location>
</feature>
<dbReference type="Pfam" id="PF08679">
    <property type="entry name" value="DsrD"/>
    <property type="match status" value="1"/>
</dbReference>
<accession>A0A0F0CSW3</accession>
<protein>
    <submittedName>
        <fullName evidence="2">Dissimilatory sulphite reductase D domain protein</fullName>
    </submittedName>
</protein>